<feature type="transmembrane region" description="Helical" evidence="7">
    <location>
        <begin position="24"/>
        <end position="49"/>
    </location>
</feature>
<feature type="transmembrane region" description="Helical" evidence="7">
    <location>
        <begin position="92"/>
        <end position="119"/>
    </location>
</feature>
<protein>
    <submittedName>
        <fullName evidence="9">MFS transporter</fullName>
    </submittedName>
</protein>
<feature type="transmembrane region" description="Helical" evidence="7">
    <location>
        <begin position="125"/>
        <end position="144"/>
    </location>
</feature>
<feature type="transmembrane region" description="Helical" evidence="7">
    <location>
        <begin position="61"/>
        <end position="80"/>
    </location>
</feature>
<keyword evidence="10" id="KW-1185">Reference proteome</keyword>
<dbReference type="SUPFAM" id="SSF103473">
    <property type="entry name" value="MFS general substrate transporter"/>
    <property type="match status" value="1"/>
</dbReference>
<feature type="transmembrane region" description="Helical" evidence="7">
    <location>
        <begin position="371"/>
        <end position="395"/>
    </location>
</feature>
<reference evidence="9 10" key="2">
    <citation type="submission" date="2020-03" db="EMBL/GenBank/DDBJ databases">
        <authorList>
            <person name="Ichikawa N."/>
            <person name="Kimura A."/>
            <person name="Kitahashi Y."/>
            <person name="Uohara A."/>
        </authorList>
    </citation>
    <scope>NUCLEOTIDE SEQUENCE [LARGE SCALE GENOMIC DNA]</scope>
    <source>
        <strain evidence="9 10">NBRC 108638</strain>
    </source>
</reference>
<dbReference type="EMBL" id="BLPG01000001">
    <property type="protein sequence ID" value="GFJ86613.1"/>
    <property type="molecule type" value="Genomic_DNA"/>
</dbReference>
<feature type="transmembrane region" description="Helical" evidence="7">
    <location>
        <begin position="345"/>
        <end position="365"/>
    </location>
</feature>
<organism evidence="9 10">
    <name type="scientific">Phytohabitans rumicis</name>
    <dbReference type="NCBI Taxonomy" id="1076125"/>
    <lineage>
        <taxon>Bacteria</taxon>
        <taxon>Bacillati</taxon>
        <taxon>Actinomycetota</taxon>
        <taxon>Actinomycetes</taxon>
        <taxon>Micromonosporales</taxon>
        <taxon>Micromonosporaceae</taxon>
    </lineage>
</organism>
<feature type="transmembrane region" description="Helical" evidence="7">
    <location>
        <begin position="243"/>
        <end position="260"/>
    </location>
</feature>
<dbReference type="InterPro" id="IPR004638">
    <property type="entry name" value="EmrB-like"/>
</dbReference>
<comment type="caution">
    <text evidence="9">The sequence shown here is derived from an EMBL/GenBank/DDBJ whole genome shotgun (WGS) entry which is preliminary data.</text>
</comment>
<reference evidence="9 10" key="1">
    <citation type="submission" date="2020-03" db="EMBL/GenBank/DDBJ databases">
        <title>Whole genome shotgun sequence of Phytohabitans rumicis NBRC 108638.</title>
        <authorList>
            <person name="Komaki H."/>
            <person name="Tamura T."/>
        </authorList>
    </citation>
    <scope>NUCLEOTIDE SEQUENCE [LARGE SCALE GENOMIC DNA]</scope>
    <source>
        <strain evidence="9 10">NBRC 108638</strain>
    </source>
</reference>
<keyword evidence="4 7" id="KW-0812">Transmembrane</keyword>
<evidence type="ECO:0000256" key="2">
    <source>
        <dbReference type="ARBA" id="ARBA00022448"/>
    </source>
</evidence>
<feature type="transmembrane region" description="Helical" evidence="7">
    <location>
        <begin position="151"/>
        <end position="172"/>
    </location>
</feature>
<feature type="transmembrane region" description="Helical" evidence="7">
    <location>
        <begin position="416"/>
        <end position="433"/>
    </location>
</feature>
<dbReference type="InterPro" id="IPR011701">
    <property type="entry name" value="MFS"/>
</dbReference>
<feature type="transmembrane region" description="Helical" evidence="7">
    <location>
        <begin position="481"/>
        <end position="500"/>
    </location>
</feature>
<evidence type="ECO:0000256" key="7">
    <source>
        <dbReference type="SAM" id="Phobius"/>
    </source>
</evidence>
<evidence type="ECO:0000256" key="1">
    <source>
        <dbReference type="ARBA" id="ARBA00004651"/>
    </source>
</evidence>
<evidence type="ECO:0000256" key="4">
    <source>
        <dbReference type="ARBA" id="ARBA00022692"/>
    </source>
</evidence>
<feature type="domain" description="Major facilitator superfamily (MFS) profile" evidence="8">
    <location>
        <begin position="26"/>
        <end position="504"/>
    </location>
</feature>
<comment type="subcellular location">
    <subcellularLocation>
        <location evidence="1">Cell membrane</location>
        <topology evidence="1">Multi-pass membrane protein</topology>
    </subcellularLocation>
</comment>
<dbReference type="GO" id="GO:0005886">
    <property type="term" value="C:plasma membrane"/>
    <property type="evidence" value="ECO:0007669"/>
    <property type="project" value="UniProtKB-SubCell"/>
</dbReference>
<feature type="transmembrane region" description="Helical" evidence="7">
    <location>
        <begin position="310"/>
        <end position="333"/>
    </location>
</feature>
<dbReference type="Gene3D" id="1.20.1250.20">
    <property type="entry name" value="MFS general substrate transporter like domains"/>
    <property type="match status" value="1"/>
</dbReference>
<keyword evidence="5 7" id="KW-1133">Transmembrane helix</keyword>
<dbReference type="GO" id="GO:0022857">
    <property type="term" value="F:transmembrane transporter activity"/>
    <property type="evidence" value="ECO:0007669"/>
    <property type="project" value="InterPro"/>
</dbReference>
<name>A0A6V8KN65_9ACTN</name>
<dbReference type="Proteomes" id="UP000482960">
    <property type="component" value="Unassembled WGS sequence"/>
</dbReference>
<evidence type="ECO:0000256" key="6">
    <source>
        <dbReference type="ARBA" id="ARBA00023136"/>
    </source>
</evidence>
<dbReference type="NCBIfam" id="TIGR00711">
    <property type="entry name" value="efflux_EmrB"/>
    <property type="match status" value="1"/>
</dbReference>
<dbReference type="CDD" id="cd17321">
    <property type="entry name" value="MFS_MMR_MDR_like"/>
    <property type="match status" value="1"/>
</dbReference>
<evidence type="ECO:0000313" key="9">
    <source>
        <dbReference type="EMBL" id="GFJ86613.1"/>
    </source>
</evidence>
<dbReference type="InterPro" id="IPR036259">
    <property type="entry name" value="MFS_trans_sf"/>
</dbReference>
<feature type="transmembrane region" description="Helical" evidence="7">
    <location>
        <begin position="211"/>
        <end position="231"/>
    </location>
</feature>
<feature type="transmembrane region" description="Helical" evidence="7">
    <location>
        <begin position="281"/>
        <end position="304"/>
    </location>
</feature>
<evidence type="ECO:0000259" key="8">
    <source>
        <dbReference type="PROSITE" id="PS50850"/>
    </source>
</evidence>
<evidence type="ECO:0000256" key="3">
    <source>
        <dbReference type="ARBA" id="ARBA00022475"/>
    </source>
</evidence>
<keyword evidence="6 7" id="KW-0472">Membrane</keyword>
<dbReference type="PRINTS" id="PR01036">
    <property type="entry name" value="TCRTETB"/>
</dbReference>
<evidence type="ECO:0000313" key="10">
    <source>
        <dbReference type="Proteomes" id="UP000482960"/>
    </source>
</evidence>
<dbReference type="PROSITE" id="PS50850">
    <property type="entry name" value="MFS"/>
    <property type="match status" value="1"/>
</dbReference>
<proteinExistence type="predicted"/>
<dbReference type="InterPro" id="IPR020846">
    <property type="entry name" value="MFS_dom"/>
</dbReference>
<dbReference type="PANTHER" id="PTHR42718">
    <property type="entry name" value="MAJOR FACILITATOR SUPERFAMILY MULTIDRUG TRANSPORTER MFSC"/>
    <property type="match status" value="1"/>
</dbReference>
<keyword evidence="2" id="KW-0813">Transport</keyword>
<gene>
    <name evidence="9" type="ORF">Prum_002550</name>
</gene>
<dbReference type="AlphaFoldDB" id="A0A6V8KN65"/>
<sequence>MRHVRRGWRRLARVRGTLRTMRKWLPLLAVSLSTFMLLVDLTIVTIAAPDLAQELHSSFTALQWTVDLYVLVLAALLMAAGSLSDRLGHRRVFVAGLVVFALASLACGLAPNTGVLIAARGVQGVGAAAMYATNAALLAVTYAGRDRSVAFGVWGAANGAAAAAGPILGGLLTQHVGWRSIFLVNLPVAVAAVVLARVAIPGGRGSAARRIDMPGVASFTVAATLAVYGLIRAGDAGWTDPVTIAVLAGGAAATAVFLLLERHRAEPMLDLTLFRRPAFAVLMFGAAALTAAAFANLVFVSLWAQSVLGLGAMSAGLVLAPLAVVAFVVAGAGGRLLHAVPPRHTIGWGLLLIAAGTALCTLVGPDSGWHALVPGLCVTGVGVGLSTPVLASAALAVAPPERAGMTNGASNTFRQLGYALALPVFATVVTGQARDVLSGSGGIADPAETAKRLTGGGYGGLLGQAPAEVLRTAYAAGLDRIFLFSAVLAAVAGVAVLVLLRPRAAAPEVREPEVVGFLQSR</sequence>
<dbReference type="Pfam" id="PF07690">
    <property type="entry name" value="MFS_1"/>
    <property type="match status" value="1"/>
</dbReference>
<feature type="transmembrane region" description="Helical" evidence="7">
    <location>
        <begin position="178"/>
        <end position="199"/>
    </location>
</feature>
<dbReference type="Gene3D" id="1.20.1720.10">
    <property type="entry name" value="Multidrug resistance protein D"/>
    <property type="match status" value="1"/>
</dbReference>
<evidence type="ECO:0000256" key="5">
    <source>
        <dbReference type="ARBA" id="ARBA00022989"/>
    </source>
</evidence>
<keyword evidence="3" id="KW-1003">Cell membrane</keyword>
<dbReference type="PANTHER" id="PTHR42718:SF49">
    <property type="entry name" value="EXPORT PROTEIN"/>
    <property type="match status" value="1"/>
</dbReference>
<accession>A0A6V8KN65</accession>